<evidence type="ECO:0000313" key="4">
    <source>
        <dbReference type="EMBL" id="ASR50967.1"/>
    </source>
</evidence>
<keyword evidence="5" id="KW-1185">Reference proteome</keyword>
<dbReference type="Pfam" id="PF04397">
    <property type="entry name" value="LytTR"/>
    <property type="match status" value="1"/>
</dbReference>
<dbReference type="EMBL" id="CP020083">
    <property type="protein sequence ID" value="ASR50967.1"/>
    <property type="molecule type" value="Genomic_DNA"/>
</dbReference>
<evidence type="ECO:0000256" key="1">
    <source>
        <dbReference type="SAM" id="MobiDB-lite"/>
    </source>
</evidence>
<dbReference type="PROSITE" id="PS50930">
    <property type="entry name" value="HTH_LYTTR"/>
    <property type="match status" value="1"/>
</dbReference>
<evidence type="ECO:0000256" key="2">
    <source>
        <dbReference type="SAM" id="Phobius"/>
    </source>
</evidence>
<keyword evidence="2" id="KW-0472">Membrane</keyword>
<keyword evidence="2" id="KW-1133">Transmembrane helix</keyword>
<feature type="transmembrane region" description="Helical" evidence="2">
    <location>
        <begin position="122"/>
        <end position="142"/>
    </location>
</feature>
<dbReference type="SMART" id="SM00850">
    <property type="entry name" value="LytTR"/>
    <property type="match status" value="1"/>
</dbReference>
<feature type="compositionally biased region" description="Low complexity" evidence="1">
    <location>
        <begin position="163"/>
        <end position="178"/>
    </location>
</feature>
<organism evidence="4 5">
    <name type="scientific">Blastomonas fulva</name>
    <dbReference type="NCBI Taxonomy" id="1550728"/>
    <lineage>
        <taxon>Bacteria</taxon>
        <taxon>Pseudomonadati</taxon>
        <taxon>Pseudomonadota</taxon>
        <taxon>Alphaproteobacteria</taxon>
        <taxon>Sphingomonadales</taxon>
        <taxon>Sphingomonadaceae</taxon>
        <taxon>Blastomonas</taxon>
    </lineage>
</organism>
<feature type="domain" description="HTH LytTR-type" evidence="3">
    <location>
        <begin position="199"/>
        <end position="288"/>
    </location>
</feature>
<dbReference type="Proteomes" id="UP000258016">
    <property type="component" value="Chromosome"/>
</dbReference>
<feature type="transmembrane region" description="Helical" evidence="2">
    <location>
        <begin position="21"/>
        <end position="41"/>
    </location>
</feature>
<dbReference type="RefSeq" id="WP_117351783.1">
    <property type="nucleotide sequence ID" value="NZ_CP020083.1"/>
</dbReference>
<sequence length="292" mass="31033">MRQNEASAVRASPNAFSLQTQAFRGLGIAAAASAVLAYLGALGTGEALLGLRLAYWAAVIMPGSFLGMGVSALVRSWGGLESRRWLEIALVALLVSLPHSFIVIVVSALFFGVEMITPMLVLQFWLAVLLITLVLTAINYLANADIQPRAPALQPAMALPDAAQPVPSQSAQPESPQPEGAPAIPPLLAEKLPVNLRSARLLAIEAEDHYLRVHTDAGSNLVLMRMTDACALLEDAPGARVHRSWWVARAAVTSGGQRAGRMMLDLSSGLQVPVSRAMQQRLKGSGWFSQGS</sequence>
<feature type="region of interest" description="Disordered" evidence="1">
    <location>
        <begin position="163"/>
        <end position="183"/>
    </location>
</feature>
<keyword evidence="2" id="KW-0812">Transmembrane</keyword>
<dbReference type="InterPro" id="IPR007492">
    <property type="entry name" value="LytTR_DNA-bd_dom"/>
</dbReference>
<protein>
    <recommendedName>
        <fullName evidence="3">HTH LytTR-type domain-containing protein</fullName>
    </recommendedName>
</protein>
<evidence type="ECO:0000259" key="3">
    <source>
        <dbReference type="PROSITE" id="PS50930"/>
    </source>
</evidence>
<dbReference type="Gene3D" id="2.40.50.1020">
    <property type="entry name" value="LytTr DNA-binding domain"/>
    <property type="match status" value="1"/>
</dbReference>
<dbReference type="GeneID" id="303484999"/>
<reference evidence="4 5" key="1">
    <citation type="submission" date="2017-03" db="EMBL/GenBank/DDBJ databases">
        <title>Complete genome sequence of Blastomonas fulva degrading microcsystin LR.</title>
        <authorList>
            <person name="Lee H.-g."/>
            <person name="Jin L."/>
            <person name="oh H.-M."/>
        </authorList>
    </citation>
    <scope>NUCLEOTIDE SEQUENCE [LARGE SCALE GENOMIC DNA]</scope>
    <source>
        <strain evidence="4 5">T2</strain>
    </source>
</reference>
<name>A0ABN5B238_9SPHN</name>
<feature type="transmembrane region" description="Helical" evidence="2">
    <location>
        <begin position="53"/>
        <end position="74"/>
    </location>
</feature>
<evidence type="ECO:0000313" key="5">
    <source>
        <dbReference type="Proteomes" id="UP000258016"/>
    </source>
</evidence>
<gene>
    <name evidence="4" type="ORF">B5J99_05335</name>
</gene>
<feature type="transmembrane region" description="Helical" evidence="2">
    <location>
        <begin position="86"/>
        <end position="110"/>
    </location>
</feature>
<proteinExistence type="predicted"/>
<accession>A0ABN5B238</accession>